<comment type="caution">
    <text evidence="8">The sequence shown here is derived from an EMBL/GenBank/DDBJ whole genome shotgun (WGS) entry which is preliminary data.</text>
</comment>
<dbReference type="EMBL" id="MCFI01000024">
    <property type="protein sequence ID" value="ORY76060.1"/>
    <property type="molecule type" value="Genomic_DNA"/>
</dbReference>
<evidence type="ECO:0000313" key="8">
    <source>
        <dbReference type="EMBL" id="ORY76060.1"/>
    </source>
</evidence>
<evidence type="ECO:0008006" key="10">
    <source>
        <dbReference type="Google" id="ProtNLM"/>
    </source>
</evidence>
<evidence type="ECO:0000256" key="4">
    <source>
        <dbReference type="ARBA" id="ARBA00023098"/>
    </source>
</evidence>
<keyword evidence="2 7" id="KW-0812">Transmembrane</keyword>
<keyword evidence="6" id="KW-0012">Acyltransferase</keyword>
<evidence type="ECO:0000256" key="1">
    <source>
        <dbReference type="ARBA" id="ARBA00022679"/>
    </source>
</evidence>
<keyword evidence="3 7" id="KW-1133">Transmembrane helix</keyword>
<evidence type="ECO:0000313" key="9">
    <source>
        <dbReference type="Proteomes" id="UP000193685"/>
    </source>
</evidence>
<keyword evidence="5 7" id="KW-0472">Membrane</keyword>
<name>A0A1Y2EWX9_PROLT</name>
<proteinExistence type="predicted"/>
<dbReference type="OrthoDB" id="272512at2759"/>
<keyword evidence="1" id="KW-0808">Transferase</keyword>
<dbReference type="RefSeq" id="XP_040722513.1">
    <property type="nucleotide sequence ID" value="XM_040870739.1"/>
</dbReference>
<protein>
    <recommendedName>
        <fullName evidence="10">Phospholipid/glycerol acyltransferase domain-containing protein</fullName>
    </recommendedName>
</protein>
<organism evidence="8 9">
    <name type="scientific">Protomyces lactucae-debilis</name>
    <dbReference type="NCBI Taxonomy" id="2754530"/>
    <lineage>
        <taxon>Eukaryota</taxon>
        <taxon>Fungi</taxon>
        <taxon>Dikarya</taxon>
        <taxon>Ascomycota</taxon>
        <taxon>Taphrinomycotina</taxon>
        <taxon>Taphrinomycetes</taxon>
        <taxon>Taphrinales</taxon>
        <taxon>Protomycetaceae</taxon>
        <taxon>Protomyces</taxon>
    </lineage>
</organism>
<evidence type="ECO:0000256" key="6">
    <source>
        <dbReference type="ARBA" id="ARBA00023315"/>
    </source>
</evidence>
<dbReference type="Proteomes" id="UP000193685">
    <property type="component" value="Unassembled WGS sequence"/>
</dbReference>
<keyword evidence="9" id="KW-1185">Reference proteome</keyword>
<dbReference type="OMA" id="EKFTRWR"/>
<evidence type="ECO:0000256" key="5">
    <source>
        <dbReference type="ARBA" id="ARBA00023136"/>
    </source>
</evidence>
<dbReference type="PANTHER" id="PTHR23063:SF60">
    <property type="entry name" value="LYSOPHOSPHATIDIC ACID:OLEOYL-COA ACYLTRANSFERASE 1"/>
    <property type="match status" value="1"/>
</dbReference>
<sequence>MLVLLKAPLLCFYLLFFLLADSFLRLTLGLAHPPTFRTLRSAWARGLLFVLGFPQVSITYDGRKRKPIQRDDLVVSNWSSPVDILLLVYLIPDALFVQCTDASEMLYKTRSALDMGIDALSMPTLTHRSKGQSLAELRRVYKDRVLVLFPEATPTNNRGLLAFQPVIADEAYVVGIRYGTPACLTSPIPNTVKFLWACFSVLRHEVRLKVSAGPVLQADWEETMARCARISRTRLAVADKLAFLDAWERR</sequence>
<reference evidence="8 9" key="1">
    <citation type="submission" date="2016-07" db="EMBL/GenBank/DDBJ databases">
        <title>Pervasive Adenine N6-methylation of Active Genes in Fungi.</title>
        <authorList>
            <consortium name="DOE Joint Genome Institute"/>
            <person name="Mondo S.J."/>
            <person name="Dannebaum R.O."/>
            <person name="Kuo R.C."/>
            <person name="Labutti K."/>
            <person name="Haridas S."/>
            <person name="Kuo A."/>
            <person name="Salamov A."/>
            <person name="Ahrendt S.R."/>
            <person name="Lipzen A."/>
            <person name="Sullivan W."/>
            <person name="Andreopoulos W.B."/>
            <person name="Clum A."/>
            <person name="Lindquist E."/>
            <person name="Daum C."/>
            <person name="Ramamoorthy G.K."/>
            <person name="Gryganskyi A."/>
            <person name="Culley D."/>
            <person name="Magnuson J.K."/>
            <person name="James T.Y."/>
            <person name="O'Malley M.A."/>
            <person name="Stajich J.E."/>
            <person name="Spatafora J.W."/>
            <person name="Visel A."/>
            <person name="Grigoriev I.V."/>
        </authorList>
    </citation>
    <scope>NUCLEOTIDE SEQUENCE [LARGE SCALE GENOMIC DNA]</scope>
    <source>
        <strain evidence="8 9">12-1054</strain>
    </source>
</reference>
<dbReference type="STRING" id="56484.A0A1Y2EWX9"/>
<evidence type="ECO:0000256" key="3">
    <source>
        <dbReference type="ARBA" id="ARBA00022989"/>
    </source>
</evidence>
<accession>A0A1Y2EWX9</accession>
<dbReference type="GeneID" id="63787338"/>
<dbReference type="GO" id="GO:0016746">
    <property type="term" value="F:acyltransferase activity"/>
    <property type="evidence" value="ECO:0007669"/>
    <property type="project" value="UniProtKB-KW"/>
</dbReference>
<dbReference type="AlphaFoldDB" id="A0A1Y2EWX9"/>
<evidence type="ECO:0000256" key="7">
    <source>
        <dbReference type="SAM" id="Phobius"/>
    </source>
</evidence>
<keyword evidence="4" id="KW-0443">Lipid metabolism</keyword>
<feature type="transmembrane region" description="Helical" evidence="7">
    <location>
        <begin position="41"/>
        <end position="60"/>
    </location>
</feature>
<evidence type="ECO:0000256" key="2">
    <source>
        <dbReference type="ARBA" id="ARBA00022692"/>
    </source>
</evidence>
<dbReference type="GO" id="GO:0006629">
    <property type="term" value="P:lipid metabolic process"/>
    <property type="evidence" value="ECO:0007669"/>
    <property type="project" value="UniProtKB-KW"/>
</dbReference>
<gene>
    <name evidence="8" type="ORF">BCR37DRAFT_389521</name>
</gene>
<dbReference type="PANTHER" id="PTHR23063">
    <property type="entry name" value="PHOSPHOLIPID ACYLTRANSFERASE"/>
    <property type="match status" value="1"/>
</dbReference>